<gene>
    <name evidence="1" type="ORF">TCLT_LOCUS5033</name>
</gene>
<name>A0A0N5CXC4_THECL</name>
<reference evidence="1 2" key="2">
    <citation type="submission" date="2018-11" db="EMBL/GenBank/DDBJ databases">
        <authorList>
            <consortium name="Pathogen Informatics"/>
        </authorList>
    </citation>
    <scope>NUCLEOTIDE SEQUENCE [LARGE SCALE GENOMIC DNA]</scope>
</reference>
<reference evidence="3" key="1">
    <citation type="submission" date="2017-02" db="UniProtKB">
        <authorList>
            <consortium name="WormBaseParasite"/>
        </authorList>
    </citation>
    <scope>IDENTIFICATION</scope>
</reference>
<evidence type="ECO:0000313" key="3">
    <source>
        <dbReference type="WBParaSite" id="TCLT_0000504401-mRNA-1"/>
    </source>
</evidence>
<dbReference type="OMA" id="NANSDNC"/>
<dbReference type="AlphaFoldDB" id="A0A0N5CXC4"/>
<evidence type="ECO:0000313" key="2">
    <source>
        <dbReference type="Proteomes" id="UP000276776"/>
    </source>
</evidence>
<dbReference type="EMBL" id="UYYF01004316">
    <property type="protein sequence ID" value="VDN02233.1"/>
    <property type="molecule type" value="Genomic_DNA"/>
</dbReference>
<dbReference type="STRING" id="103827.A0A0N5CXC4"/>
<accession>A0A0N5CXC4</accession>
<dbReference type="OrthoDB" id="273089at2759"/>
<keyword evidence="2" id="KW-1185">Reference proteome</keyword>
<sequence>MRLFCFDLRTLMHEIFRKDLGNTSAVSNDSSSDDINFMLRERPISTISGNTLDMNYNDFVRHLQSTKDKIHINGSLHCAAVSTPVITERSNPVPIFDFPSVDRSISMCDAV</sequence>
<dbReference type="WBParaSite" id="TCLT_0000504401-mRNA-1">
    <property type="protein sequence ID" value="TCLT_0000504401-mRNA-1"/>
    <property type="gene ID" value="TCLT_0000504401"/>
</dbReference>
<organism evidence="3">
    <name type="scientific">Thelazia callipaeda</name>
    <name type="common">Oriental eyeworm</name>
    <name type="synonym">Parasitic nematode</name>
    <dbReference type="NCBI Taxonomy" id="103827"/>
    <lineage>
        <taxon>Eukaryota</taxon>
        <taxon>Metazoa</taxon>
        <taxon>Ecdysozoa</taxon>
        <taxon>Nematoda</taxon>
        <taxon>Chromadorea</taxon>
        <taxon>Rhabditida</taxon>
        <taxon>Spirurina</taxon>
        <taxon>Spiruromorpha</taxon>
        <taxon>Thelazioidea</taxon>
        <taxon>Thelaziidae</taxon>
        <taxon>Thelazia</taxon>
    </lineage>
</organism>
<protein>
    <submittedName>
        <fullName evidence="3">Ovule protein</fullName>
    </submittedName>
</protein>
<evidence type="ECO:0000313" key="1">
    <source>
        <dbReference type="EMBL" id="VDN02233.1"/>
    </source>
</evidence>
<dbReference type="Proteomes" id="UP000276776">
    <property type="component" value="Unassembled WGS sequence"/>
</dbReference>
<proteinExistence type="predicted"/>